<name>A0AA39IRR5_9BILA</name>
<keyword evidence="3" id="KW-1185">Reference proteome</keyword>
<dbReference type="Proteomes" id="UP001175271">
    <property type="component" value="Unassembled WGS sequence"/>
</dbReference>
<protein>
    <recommendedName>
        <fullName evidence="4">Mannose-6-phosphate isomerase</fullName>
    </recommendedName>
</protein>
<keyword evidence="1" id="KW-0732">Signal</keyword>
<evidence type="ECO:0000313" key="3">
    <source>
        <dbReference type="Proteomes" id="UP001175271"/>
    </source>
</evidence>
<comment type="caution">
    <text evidence="2">The sequence shown here is derived from an EMBL/GenBank/DDBJ whole genome shotgun (WGS) entry which is preliminary data.</text>
</comment>
<accession>A0AA39IRR5</accession>
<feature type="chain" id="PRO_5041388952" description="Mannose-6-phosphate isomerase" evidence="1">
    <location>
        <begin position="18"/>
        <end position="193"/>
    </location>
</feature>
<dbReference type="AlphaFoldDB" id="A0AA39IRR5"/>
<sequence>MFLLLLTFLHLLQTAHGLLCHKFMYDTHKGFQTNVTVERSLSDDPYCISFHDSQQNQMFFGPQDSHDFCQPGSSTSSEVAFSSCNRCNWDFCDLEYMPESVRNVAKKASDGPLWEPYLKVIPLEARPLLADASIQIHPSKGADSILSRGASLMCFHQIPLIVEMAFLAQAFSIRFTLKTYPLWQGSTRMIRFL</sequence>
<feature type="signal peptide" evidence="1">
    <location>
        <begin position="1"/>
        <end position="17"/>
    </location>
</feature>
<proteinExistence type="predicted"/>
<evidence type="ECO:0000256" key="1">
    <source>
        <dbReference type="SAM" id="SignalP"/>
    </source>
</evidence>
<evidence type="ECO:0008006" key="4">
    <source>
        <dbReference type="Google" id="ProtNLM"/>
    </source>
</evidence>
<evidence type="ECO:0000313" key="2">
    <source>
        <dbReference type="EMBL" id="KAK0428489.1"/>
    </source>
</evidence>
<reference evidence="2" key="1">
    <citation type="submission" date="2023-06" db="EMBL/GenBank/DDBJ databases">
        <title>Genomic analysis of the entomopathogenic nematode Steinernema hermaphroditum.</title>
        <authorList>
            <person name="Schwarz E.M."/>
            <person name="Heppert J.K."/>
            <person name="Baniya A."/>
            <person name="Schwartz H.T."/>
            <person name="Tan C.-H."/>
            <person name="Antoshechkin I."/>
            <person name="Sternberg P.W."/>
            <person name="Goodrich-Blair H."/>
            <person name="Dillman A.R."/>
        </authorList>
    </citation>
    <scope>NUCLEOTIDE SEQUENCE</scope>
    <source>
        <strain evidence="2">PS9179</strain>
        <tissue evidence="2">Whole animal</tissue>
    </source>
</reference>
<organism evidence="2 3">
    <name type="scientific">Steinernema hermaphroditum</name>
    <dbReference type="NCBI Taxonomy" id="289476"/>
    <lineage>
        <taxon>Eukaryota</taxon>
        <taxon>Metazoa</taxon>
        <taxon>Ecdysozoa</taxon>
        <taxon>Nematoda</taxon>
        <taxon>Chromadorea</taxon>
        <taxon>Rhabditida</taxon>
        <taxon>Tylenchina</taxon>
        <taxon>Panagrolaimomorpha</taxon>
        <taxon>Strongyloidoidea</taxon>
        <taxon>Steinernematidae</taxon>
        <taxon>Steinernema</taxon>
    </lineage>
</organism>
<gene>
    <name evidence="2" type="ORF">QR680_010834</name>
</gene>
<dbReference type="EMBL" id="JAUCMV010000001">
    <property type="protein sequence ID" value="KAK0428489.1"/>
    <property type="molecule type" value="Genomic_DNA"/>
</dbReference>